<evidence type="ECO:0000256" key="9">
    <source>
        <dbReference type="PROSITE-ProRule" id="PRU00520"/>
    </source>
</evidence>
<accession>F7YAV7</accession>
<dbReference type="PROSITE" id="PS00150">
    <property type="entry name" value="ACYLPHOSPHATASE_1"/>
    <property type="match status" value="1"/>
</dbReference>
<dbReference type="EC" id="6.2.-.-" evidence="8"/>
<comment type="function">
    <text evidence="8">Involved in the maturation of [NiFe] hydrogenases. Along with HypE, it catalyzes the synthesis of the CN ligands of the active site iron of [NiFe]-hydrogenases. HypF functions as a carbamoyl transferase using carbamoylphosphate as a substrate and transferring the carboxamido moiety in an ATP-dependent reaction to the thiolate of the C-terminal cysteine of HypE yielding a protein-S-carboxamide.</text>
</comment>
<comment type="pathway">
    <text evidence="1 8">Protein modification; [NiFe] hydrogenase maturation.</text>
</comment>
<dbReference type="Pfam" id="PF00708">
    <property type="entry name" value="Acylphosphatase"/>
    <property type="match status" value="1"/>
</dbReference>
<comment type="similarity">
    <text evidence="2 8">Belongs to the carbamoyltransferase HypF family.</text>
</comment>
<evidence type="ECO:0000256" key="4">
    <source>
        <dbReference type="ARBA" id="ARBA00022723"/>
    </source>
</evidence>
<dbReference type="SUPFAM" id="SSF54975">
    <property type="entry name" value="Acylphosphatase/BLUF domain-like"/>
    <property type="match status" value="1"/>
</dbReference>
<dbReference type="GO" id="GO:0016874">
    <property type="term" value="F:ligase activity"/>
    <property type="evidence" value="ECO:0007669"/>
    <property type="project" value="UniProtKB-UniRule"/>
</dbReference>
<dbReference type="STRING" id="536019.Mesop_5520"/>
<dbReference type="PANTHER" id="PTHR42959">
    <property type="entry name" value="CARBAMOYLTRANSFERASE"/>
    <property type="match status" value="1"/>
</dbReference>
<evidence type="ECO:0000256" key="6">
    <source>
        <dbReference type="ARBA" id="ARBA00022833"/>
    </source>
</evidence>
<keyword evidence="9" id="KW-0378">Hydrolase</keyword>
<organism evidence="12 13">
    <name type="scientific">Mesorhizobium opportunistum (strain LMG 24607 / HAMBI 3007 / WSM2075)</name>
    <dbReference type="NCBI Taxonomy" id="536019"/>
    <lineage>
        <taxon>Bacteria</taxon>
        <taxon>Pseudomonadati</taxon>
        <taxon>Pseudomonadota</taxon>
        <taxon>Alphaproteobacteria</taxon>
        <taxon>Hyphomicrobiales</taxon>
        <taxon>Phyllobacteriaceae</taxon>
        <taxon>Mesorhizobium</taxon>
    </lineage>
</organism>
<dbReference type="PROSITE" id="PS51163">
    <property type="entry name" value="YRDC"/>
    <property type="match status" value="1"/>
</dbReference>
<dbReference type="Pfam" id="PF22521">
    <property type="entry name" value="HypF_C_2"/>
    <property type="match status" value="1"/>
</dbReference>
<dbReference type="Gene3D" id="3.30.420.360">
    <property type="match status" value="1"/>
</dbReference>
<dbReference type="PIRSF" id="PIRSF006256">
    <property type="entry name" value="CMPcnvr_hdrg_mat"/>
    <property type="match status" value="1"/>
</dbReference>
<feature type="active site" evidence="9">
    <location>
        <position position="28"/>
    </location>
</feature>
<dbReference type="Pfam" id="PF07503">
    <property type="entry name" value="zf-HYPF"/>
    <property type="match status" value="2"/>
</dbReference>
<dbReference type="PANTHER" id="PTHR42959:SF1">
    <property type="entry name" value="CARBAMOYLTRANSFERASE HYPF"/>
    <property type="match status" value="1"/>
</dbReference>
<dbReference type="InterPro" id="IPR036046">
    <property type="entry name" value="Acylphosphatase-like_dom_sf"/>
</dbReference>
<dbReference type="Proteomes" id="UP000001623">
    <property type="component" value="Chromosome"/>
</dbReference>
<keyword evidence="3" id="KW-0436">Ligase</keyword>
<evidence type="ECO:0000256" key="7">
    <source>
        <dbReference type="ARBA" id="ARBA00048220"/>
    </source>
</evidence>
<proteinExistence type="inferred from homology"/>
<dbReference type="InterPro" id="IPR017945">
    <property type="entry name" value="DHBP_synth_RibB-like_a/b_dom"/>
</dbReference>
<dbReference type="InterPro" id="IPR051060">
    <property type="entry name" value="Carbamoyltrans_HypF-like"/>
</dbReference>
<feature type="domain" description="Acylphosphatase-like" evidence="10">
    <location>
        <begin position="13"/>
        <end position="99"/>
    </location>
</feature>
<evidence type="ECO:0000256" key="1">
    <source>
        <dbReference type="ARBA" id="ARBA00004711"/>
    </source>
</evidence>
<dbReference type="GO" id="GO:0008270">
    <property type="term" value="F:zinc ion binding"/>
    <property type="evidence" value="ECO:0007669"/>
    <property type="project" value="UniProtKB-KW"/>
</dbReference>
<dbReference type="GO" id="GO:0003998">
    <property type="term" value="F:acylphosphatase activity"/>
    <property type="evidence" value="ECO:0007669"/>
    <property type="project" value="UniProtKB-EC"/>
</dbReference>
<dbReference type="InterPro" id="IPR017968">
    <property type="entry name" value="Acylphosphatase_CS"/>
</dbReference>
<dbReference type="EMBL" id="CP002279">
    <property type="protein sequence ID" value="AEH89933.1"/>
    <property type="molecule type" value="Genomic_DNA"/>
</dbReference>
<dbReference type="GO" id="GO:0016743">
    <property type="term" value="F:carboxyl- or carbamoyltransferase activity"/>
    <property type="evidence" value="ECO:0007669"/>
    <property type="project" value="UniProtKB-UniRule"/>
</dbReference>
<dbReference type="UniPathway" id="UPA00335"/>
<dbReference type="InterPro" id="IPR041440">
    <property type="entry name" value="HypF_C"/>
</dbReference>
<dbReference type="NCBIfam" id="TIGR00143">
    <property type="entry name" value="hypF"/>
    <property type="match status" value="1"/>
</dbReference>
<dbReference type="RefSeq" id="WP_013896570.1">
    <property type="nucleotide sequence ID" value="NC_015675.1"/>
</dbReference>
<dbReference type="InterPro" id="IPR001792">
    <property type="entry name" value="Acylphosphatase-like_dom"/>
</dbReference>
<dbReference type="Pfam" id="PF17788">
    <property type="entry name" value="HypF_C"/>
    <property type="match status" value="1"/>
</dbReference>
<dbReference type="AlphaFoldDB" id="F7YAV7"/>
<evidence type="ECO:0000259" key="11">
    <source>
        <dbReference type="PROSITE" id="PS51163"/>
    </source>
</evidence>
<evidence type="ECO:0000256" key="2">
    <source>
        <dbReference type="ARBA" id="ARBA00008097"/>
    </source>
</evidence>
<dbReference type="Gene3D" id="3.30.110.120">
    <property type="match status" value="1"/>
</dbReference>
<gene>
    <name evidence="12" type="ordered locus">Mesop_5520</name>
</gene>
<evidence type="ECO:0000256" key="3">
    <source>
        <dbReference type="ARBA" id="ARBA00022598"/>
    </source>
</evidence>
<dbReference type="GO" id="GO:0003725">
    <property type="term" value="F:double-stranded RNA binding"/>
    <property type="evidence" value="ECO:0007669"/>
    <property type="project" value="InterPro"/>
</dbReference>
<evidence type="ECO:0000313" key="13">
    <source>
        <dbReference type="Proteomes" id="UP000001623"/>
    </source>
</evidence>
<evidence type="ECO:0000256" key="8">
    <source>
        <dbReference type="PIRNR" id="PIRNR006256"/>
    </source>
</evidence>
<dbReference type="InterPro" id="IPR006070">
    <property type="entry name" value="Sua5-like_dom"/>
</dbReference>
<evidence type="ECO:0000313" key="12">
    <source>
        <dbReference type="EMBL" id="AEH89933.1"/>
    </source>
</evidence>
<dbReference type="InterPro" id="IPR011125">
    <property type="entry name" value="Znf_HypF"/>
</dbReference>
<dbReference type="Pfam" id="PF01300">
    <property type="entry name" value="Sua5_yciO_yrdC"/>
    <property type="match status" value="1"/>
</dbReference>
<dbReference type="SUPFAM" id="SSF55821">
    <property type="entry name" value="YrdC/RibB"/>
    <property type="match status" value="1"/>
</dbReference>
<dbReference type="KEGG" id="mop:Mesop_5520"/>
<protein>
    <recommendedName>
        <fullName evidence="8">Carbamoyltransferase HypF</fullName>
        <ecNumber evidence="8">6.2.-.-</ecNumber>
    </recommendedName>
</protein>
<dbReference type="HOGENOM" id="CLU_009164_0_0_5"/>
<evidence type="ECO:0000256" key="5">
    <source>
        <dbReference type="ARBA" id="ARBA00022771"/>
    </source>
</evidence>
<dbReference type="Gene3D" id="3.30.420.40">
    <property type="match status" value="1"/>
</dbReference>
<feature type="active site" evidence="9">
    <location>
        <position position="46"/>
    </location>
</feature>
<dbReference type="PROSITE" id="PS51160">
    <property type="entry name" value="ACYLPHOSPHATASE_3"/>
    <property type="match status" value="1"/>
</dbReference>
<dbReference type="GO" id="GO:0051604">
    <property type="term" value="P:protein maturation"/>
    <property type="evidence" value="ECO:0007669"/>
    <property type="project" value="TreeGrafter"/>
</dbReference>
<dbReference type="eggNOG" id="COG0068">
    <property type="taxonomic scope" value="Bacteria"/>
</dbReference>
<dbReference type="InterPro" id="IPR004421">
    <property type="entry name" value="Carbamoyltransferase_HypF"/>
</dbReference>
<name>F7YAV7_MESOW</name>
<dbReference type="Gene3D" id="3.90.870.50">
    <property type="match status" value="1"/>
</dbReference>
<keyword evidence="4" id="KW-0479">Metal-binding</keyword>
<keyword evidence="5" id="KW-0863">Zinc-finger</keyword>
<keyword evidence="6" id="KW-0862">Zinc</keyword>
<sequence length="807" mass="86768">MNTPLRMADATSSVEIRVRGRVQGVGFRPTVWRIASRLGLDGDVLNDSQGVLIRVRGVSSTIAALVEELRASPPPLAEITAIETRPCEGDLASGFVIVDSEAGAHARTEISPDAAMCSVCAAEVLDPFLRRFRYPFTNCTHCGPRLSIVVGVPYDRATTTMAPFPLCQACGAEYRDPADRRFHAEATACHVCGPTARLIRFDGRAFSFEQHSMLDDVDAALSLIQKGEIVAIKALGGYQLACDATRPEAVALLRQRKRRDAKPFALMARDVDVVRRHATVSDAEAAALASREAPIVLLAATGPEKLPAEIAPGLQTLGFMLPSTPLHLLLLRRMGRPVVMTSGNLSDEPQLIDDAEAAAKLSSIAPYALTHNRDIANRIDDSVVRHMGAKLRVLRRARGYAPASIELPPGFEAAPEILAYGAELKATFCLIKDGRAVLSQHQGDLEDALTYDDYRKNLVLYRGLFDHRPVALAADMHPEYLSAKLARATARSENLPLVEVQHHHAHAAACLAENGRSLNADPVLAIVLDGLGYGSDGAIWGGEFLLADYRRFERLGTFKPVAMPGGAQAIREPWRNLHAHVTAEMGWPAFAMNFGELDLFAAITAKPLASVEAMIKASLNSPNASSCGRLFDAVAAALGICFDRQAHEGEAAARLEATVSVRSLDEESDALAYPLPIPNLKGSGLPYIEPLGMWNAVFGDLILKTPASLIAARFHKGLAKSIAAMALKLARRDEDGALPRFDTVALSGGCFQNKVLFEQVLGRLEDMNFNVLTHSRVPSNDGGVAFGQAVIAAAHLIDAGGVRQKAS</sequence>
<comment type="catalytic activity">
    <reaction evidence="9">
        <text>an acyl phosphate + H2O = a carboxylate + phosphate + H(+)</text>
        <dbReference type="Rhea" id="RHEA:14965"/>
        <dbReference type="ChEBI" id="CHEBI:15377"/>
        <dbReference type="ChEBI" id="CHEBI:15378"/>
        <dbReference type="ChEBI" id="CHEBI:29067"/>
        <dbReference type="ChEBI" id="CHEBI:43474"/>
        <dbReference type="ChEBI" id="CHEBI:59918"/>
        <dbReference type="EC" id="3.6.1.7"/>
    </reaction>
</comment>
<feature type="domain" description="YrdC-like" evidence="11">
    <location>
        <begin position="214"/>
        <end position="399"/>
    </location>
</feature>
<reference evidence="12 13" key="1">
    <citation type="submission" date="2010-10" db="EMBL/GenBank/DDBJ databases">
        <title>Complete sequence of Mesorhizobium opportunistum WSM2075.</title>
        <authorList>
            <consortium name="US DOE Joint Genome Institute"/>
            <person name="Lucas S."/>
            <person name="Copeland A."/>
            <person name="Lapidus A."/>
            <person name="Cheng J.-F."/>
            <person name="Bruce D."/>
            <person name="Goodwin L."/>
            <person name="Pitluck S."/>
            <person name="Chertkov O."/>
            <person name="Misra M."/>
            <person name="Detter J.C."/>
            <person name="Han C."/>
            <person name="Tapia R."/>
            <person name="Land M."/>
            <person name="Hauser L."/>
            <person name="Kyrpides N."/>
            <person name="Ovchinnikova G."/>
            <person name="Mavrommatis K.M."/>
            <person name="Tiwari R.P."/>
            <person name="Howieson J.G."/>
            <person name="O'Hara G.W."/>
            <person name="Nandasena K.G."/>
            <person name="Woyke T."/>
        </authorList>
    </citation>
    <scope>NUCLEOTIDE SEQUENCE [LARGE SCALE GENOMIC DNA]</scope>
    <source>
        <strain evidence="13">LMG 24607 / HAMBI 3007 / WSM2075</strain>
    </source>
</reference>
<evidence type="ECO:0000259" key="10">
    <source>
        <dbReference type="PROSITE" id="PS51160"/>
    </source>
</evidence>
<comment type="catalytic activity">
    <reaction evidence="7 8">
        <text>C-terminal L-cysteinyl-[HypE protein] + carbamoyl phosphate + ATP + H2O = C-terminal S-carboxamide-L-cysteinyl-[HypE protein] + AMP + phosphate + diphosphate + H(+)</text>
        <dbReference type="Rhea" id="RHEA:55636"/>
        <dbReference type="Rhea" id="RHEA-COMP:14247"/>
        <dbReference type="Rhea" id="RHEA-COMP:14392"/>
        <dbReference type="ChEBI" id="CHEBI:15377"/>
        <dbReference type="ChEBI" id="CHEBI:15378"/>
        <dbReference type="ChEBI" id="CHEBI:30616"/>
        <dbReference type="ChEBI" id="CHEBI:33019"/>
        <dbReference type="ChEBI" id="CHEBI:43474"/>
        <dbReference type="ChEBI" id="CHEBI:58228"/>
        <dbReference type="ChEBI" id="CHEBI:76913"/>
        <dbReference type="ChEBI" id="CHEBI:139126"/>
        <dbReference type="ChEBI" id="CHEBI:456215"/>
    </reaction>
</comment>
<dbReference type="InterPro" id="IPR055128">
    <property type="entry name" value="HypF_C_2"/>
</dbReference>